<sequence length="684" mass="77619">MELKRTIGSWTAAGMLTAALVACGSGAEIPQNVNYGSARAPLQPQAFVELPLGSISPSGWLREMLTSQRDGATGHLDELYPLVMGPRNGWLGGDGDQWERGPYWMDGLVPLAYILQDSTLIAKARPWIEWTLASQQEDGYFGPVTDYGSEPGLQRDNCRDWWPKMVMLKVLMQYHSATGDKRVIDFMTRYFHYQLAHLDQYPLDNWSFWARFRGGDNMMAVYWLYNITGDKTLLELGHKLYTQTEPYTEMFLASDKLTRVGTIHAVNLAQGIKTPIVYWQADPQQKYLDALDRALDDLRRYHGYPTGMFSGDEAIHGTDPTQGVELCTIVEYMFSLETMYRITGDPKFAELLEKIAYNALPAQVDDEFVTRQYFQQVNQVKLTAGIRNFDVNHDGLDCCFGILTGYPCCTSNMHQGWPKFTQNLWYATPANGVAVTQYAPSEVRMKVAEGVDVHIVEQTNYPFGETVAFRIEKLTRPARFPFTVRIPSWSADTEIRLNGEAVAFSTGKDRLATVEREWTAGDEFELRFSPRVRLTTWKENARTVERGPLVYALKMETECRKVLNDSDPVYQGKWHYEHTSPTPWNYALIQCPDDKLEEHYTASLDTAKAAAAHPWNEEAAPVTIRTRAVRVPSWKEYNQMAGPLPYSIMYGLGTAEETEIELIPYGCTTLRVTEFPMAGQHSAE</sequence>
<dbReference type="InterPro" id="IPR049046">
    <property type="entry name" value="Beta-AFase-like_GH127_middle"/>
</dbReference>
<dbReference type="Pfam" id="PF20736">
    <property type="entry name" value="Glyco_hydro127M"/>
    <property type="match status" value="1"/>
</dbReference>
<feature type="domain" description="Non-reducing end beta-L-arabinofuranosidase-like GH127 middle" evidence="2">
    <location>
        <begin position="433"/>
        <end position="528"/>
    </location>
</feature>
<dbReference type="Pfam" id="PF07944">
    <property type="entry name" value="Beta-AFase-like_GH127_cat"/>
    <property type="match status" value="1"/>
</dbReference>
<keyword evidence="4" id="KW-1185">Reference proteome</keyword>
<reference evidence="3 4" key="1">
    <citation type="submission" date="2016-10" db="EMBL/GenBank/DDBJ databases">
        <authorList>
            <person name="de Groot N.N."/>
        </authorList>
    </citation>
    <scope>NUCLEOTIDE SEQUENCE [LARGE SCALE GENOMIC DNA]</scope>
    <source>
        <strain evidence="3 4">DSM 25383</strain>
    </source>
</reference>
<organism evidence="3 4">
    <name type="scientific">Alistipes timonensis JC136</name>
    <dbReference type="NCBI Taxonomy" id="1033731"/>
    <lineage>
        <taxon>Bacteria</taxon>
        <taxon>Pseudomonadati</taxon>
        <taxon>Bacteroidota</taxon>
        <taxon>Bacteroidia</taxon>
        <taxon>Bacteroidales</taxon>
        <taxon>Rikenellaceae</taxon>
        <taxon>Alistipes</taxon>
    </lineage>
</organism>
<accession>A0A1H3XSR3</accession>
<protein>
    <submittedName>
        <fullName evidence="3">DUF1680 family protein</fullName>
    </submittedName>
</protein>
<dbReference type="RefSeq" id="WP_026020593.1">
    <property type="nucleotide sequence ID" value="NZ_CAEG01000002.1"/>
</dbReference>
<dbReference type="Proteomes" id="UP000183253">
    <property type="component" value="Unassembled WGS sequence"/>
</dbReference>
<feature type="domain" description="Non-reducing end beta-L-arabinofuranosidase-like GH127 catalytic" evidence="1">
    <location>
        <begin position="103"/>
        <end position="420"/>
    </location>
</feature>
<dbReference type="STRING" id="1033731.SAMN05444145_101318"/>
<evidence type="ECO:0000259" key="2">
    <source>
        <dbReference type="Pfam" id="PF20736"/>
    </source>
</evidence>
<dbReference type="InterPro" id="IPR008928">
    <property type="entry name" value="6-hairpin_glycosidase_sf"/>
</dbReference>
<name>A0A1H3XSR3_9BACT</name>
<evidence type="ECO:0000259" key="1">
    <source>
        <dbReference type="Pfam" id="PF07944"/>
    </source>
</evidence>
<dbReference type="SUPFAM" id="SSF48208">
    <property type="entry name" value="Six-hairpin glycosidases"/>
    <property type="match status" value="1"/>
</dbReference>
<proteinExistence type="predicted"/>
<dbReference type="PROSITE" id="PS51257">
    <property type="entry name" value="PROKAR_LIPOPROTEIN"/>
    <property type="match status" value="1"/>
</dbReference>
<evidence type="ECO:0000313" key="3">
    <source>
        <dbReference type="EMBL" id="SEA02416.1"/>
    </source>
</evidence>
<dbReference type="PANTHER" id="PTHR31151">
    <property type="entry name" value="PROLINE-TRNA LIGASE (DUF1680)"/>
    <property type="match status" value="1"/>
</dbReference>
<evidence type="ECO:0000313" key="4">
    <source>
        <dbReference type="Proteomes" id="UP000183253"/>
    </source>
</evidence>
<dbReference type="InterPro" id="IPR012878">
    <property type="entry name" value="Beta-AFase-like_GH127_cat"/>
</dbReference>
<dbReference type="GO" id="GO:0005975">
    <property type="term" value="P:carbohydrate metabolic process"/>
    <property type="evidence" value="ECO:0007669"/>
    <property type="project" value="InterPro"/>
</dbReference>
<gene>
    <name evidence="3" type="ORF">SAMN05444145_101318</name>
</gene>
<dbReference type="EMBL" id="FNRI01000001">
    <property type="protein sequence ID" value="SEA02416.1"/>
    <property type="molecule type" value="Genomic_DNA"/>
</dbReference>
<dbReference type="AlphaFoldDB" id="A0A1H3XSR3"/>
<dbReference type="PANTHER" id="PTHR31151:SF0">
    <property type="entry name" value="PROLINE-TRNA LIGASE (DUF1680)"/>
    <property type="match status" value="1"/>
</dbReference>